<sequence>MQPDSWVTDIQSTMDDLQRKVAVLHEGLENATVTMSSPDEAVVVTIGPNGGLQGLSLGHRAGERTPTQLAGLIMQTVGRAQRRAAANVAEAFAPLGAGTEAMRMFATYQPPDDPDDSATTEPFPQEEPPAPRAAAPVPPAADDDEEEMRPW</sequence>
<dbReference type="EMBL" id="SLWS01000007">
    <property type="protein sequence ID" value="TCO56016.1"/>
    <property type="molecule type" value="Genomic_DNA"/>
</dbReference>
<feature type="region of interest" description="Disordered" evidence="1">
    <location>
        <begin position="105"/>
        <end position="151"/>
    </location>
</feature>
<dbReference type="SUPFAM" id="SSF82607">
    <property type="entry name" value="YbaB-like"/>
    <property type="match status" value="1"/>
</dbReference>
<evidence type="ECO:0000256" key="1">
    <source>
        <dbReference type="SAM" id="MobiDB-lite"/>
    </source>
</evidence>
<dbReference type="RefSeq" id="WP_132122270.1">
    <property type="nucleotide sequence ID" value="NZ_SLWS01000007.1"/>
</dbReference>
<dbReference type="Proteomes" id="UP000295680">
    <property type="component" value="Unassembled WGS sequence"/>
</dbReference>
<keyword evidence="3" id="KW-1185">Reference proteome</keyword>
<feature type="compositionally biased region" description="Acidic residues" evidence="1">
    <location>
        <begin position="141"/>
        <end position="151"/>
    </location>
</feature>
<dbReference type="Gene3D" id="3.30.1310.10">
    <property type="entry name" value="Nucleoid-associated protein YbaB-like domain"/>
    <property type="match status" value="1"/>
</dbReference>
<organism evidence="2 3">
    <name type="scientific">Actinocrispum wychmicini</name>
    <dbReference type="NCBI Taxonomy" id="1213861"/>
    <lineage>
        <taxon>Bacteria</taxon>
        <taxon>Bacillati</taxon>
        <taxon>Actinomycetota</taxon>
        <taxon>Actinomycetes</taxon>
        <taxon>Pseudonocardiales</taxon>
        <taxon>Pseudonocardiaceae</taxon>
        <taxon>Actinocrispum</taxon>
    </lineage>
</organism>
<dbReference type="GO" id="GO:0003677">
    <property type="term" value="F:DNA binding"/>
    <property type="evidence" value="ECO:0007669"/>
    <property type="project" value="UniProtKB-KW"/>
</dbReference>
<proteinExistence type="predicted"/>
<protein>
    <submittedName>
        <fullName evidence="2">YbaB/EbfC DNA-binding family protein</fullName>
    </submittedName>
</protein>
<dbReference type="AlphaFoldDB" id="A0A4R2JGG5"/>
<evidence type="ECO:0000313" key="2">
    <source>
        <dbReference type="EMBL" id="TCO56016.1"/>
    </source>
</evidence>
<name>A0A4R2JGG5_9PSEU</name>
<dbReference type="Pfam" id="PF02575">
    <property type="entry name" value="YbaB_DNA_bd"/>
    <property type="match status" value="1"/>
</dbReference>
<reference evidence="2 3" key="1">
    <citation type="submission" date="2019-03" db="EMBL/GenBank/DDBJ databases">
        <title>Genomic Encyclopedia of Type Strains, Phase IV (KMG-IV): sequencing the most valuable type-strain genomes for metagenomic binning, comparative biology and taxonomic classification.</title>
        <authorList>
            <person name="Goeker M."/>
        </authorList>
    </citation>
    <scope>NUCLEOTIDE SEQUENCE [LARGE SCALE GENOMIC DNA]</scope>
    <source>
        <strain evidence="2 3">DSM 45934</strain>
    </source>
</reference>
<dbReference type="InterPro" id="IPR004401">
    <property type="entry name" value="YbaB/EbfC"/>
</dbReference>
<comment type="caution">
    <text evidence="2">The sequence shown here is derived from an EMBL/GenBank/DDBJ whole genome shotgun (WGS) entry which is preliminary data.</text>
</comment>
<dbReference type="OrthoDB" id="3695284at2"/>
<accession>A0A4R2JGG5</accession>
<feature type="compositionally biased region" description="Pro residues" evidence="1">
    <location>
        <begin position="125"/>
        <end position="139"/>
    </location>
</feature>
<gene>
    <name evidence="2" type="ORF">EV192_107441</name>
</gene>
<keyword evidence="2" id="KW-0238">DNA-binding</keyword>
<evidence type="ECO:0000313" key="3">
    <source>
        <dbReference type="Proteomes" id="UP000295680"/>
    </source>
</evidence>
<dbReference type="InterPro" id="IPR036894">
    <property type="entry name" value="YbaB-like_sf"/>
</dbReference>